<protein>
    <submittedName>
        <fullName evidence="2">Phosphatase and actin regulator</fullName>
    </submittedName>
</protein>
<dbReference type="AlphaFoldDB" id="A0A1I7TWI8"/>
<dbReference type="STRING" id="1561998.A0A1I7TWI8"/>
<proteinExistence type="predicted"/>
<organism evidence="1 2">
    <name type="scientific">Caenorhabditis tropicalis</name>
    <dbReference type="NCBI Taxonomy" id="1561998"/>
    <lineage>
        <taxon>Eukaryota</taxon>
        <taxon>Metazoa</taxon>
        <taxon>Ecdysozoa</taxon>
        <taxon>Nematoda</taxon>
        <taxon>Chromadorea</taxon>
        <taxon>Rhabditida</taxon>
        <taxon>Rhabditina</taxon>
        <taxon>Rhabditomorpha</taxon>
        <taxon>Rhabditoidea</taxon>
        <taxon>Rhabditidae</taxon>
        <taxon>Peloderinae</taxon>
        <taxon>Caenorhabditis</taxon>
    </lineage>
</organism>
<evidence type="ECO:0000313" key="2">
    <source>
        <dbReference type="WBParaSite" id="Csp11.Scaffold629.g12492.t1"/>
    </source>
</evidence>
<sequence>MPVPLNFICCTEPSSDPKIVDVESIADPEARRIAIQNNSTIERWKEMKEMEKKTRLELEEAVRQYHVIDAIPTLTPEEKDENRRLTMEKSRKVRIIQKRREELALEVYLIRETQKESEQKP</sequence>
<name>A0A1I7TWI8_9PELO</name>
<dbReference type="Proteomes" id="UP000095282">
    <property type="component" value="Unplaced"/>
</dbReference>
<dbReference type="WBParaSite" id="Csp11.Scaffold629.g12492.t1">
    <property type="protein sequence ID" value="Csp11.Scaffold629.g12492.t1"/>
    <property type="gene ID" value="Csp11.Scaffold629.g12492"/>
</dbReference>
<dbReference type="eggNOG" id="KOG1340">
    <property type="taxonomic scope" value="Eukaryota"/>
</dbReference>
<keyword evidence="1" id="KW-1185">Reference proteome</keyword>
<evidence type="ECO:0000313" key="1">
    <source>
        <dbReference type="Proteomes" id="UP000095282"/>
    </source>
</evidence>
<accession>A0A1I7TWI8</accession>
<reference evidence="2" key="1">
    <citation type="submission" date="2016-11" db="UniProtKB">
        <authorList>
            <consortium name="WormBaseParasite"/>
        </authorList>
    </citation>
    <scope>IDENTIFICATION</scope>
</reference>